<accession>A0A5B7HS09</accession>
<reference evidence="2 3" key="1">
    <citation type="submission" date="2019-05" db="EMBL/GenBank/DDBJ databases">
        <title>Another draft genome of Portunus trituberculatus and its Hox gene families provides insights of decapod evolution.</title>
        <authorList>
            <person name="Jeong J.-H."/>
            <person name="Song I."/>
            <person name="Kim S."/>
            <person name="Choi T."/>
            <person name="Kim D."/>
            <person name="Ryu S."/>
            <person name="Kim W."/>
        </authorList>
    </citation>
    <scope>NUCLEOTIDE SEQUENCE [LARGE SCALE GENOMIC DNA]</scope>
    <source>
        <tissue evidence="2">Muscle</tissue>
    </source>
</reference>
<sequence>MGTTSALFHSIGTVHFLLSMFSSSLHALSMLPEISSGPIGFSFSSTSINLYISDFSILISPKCTPSS</sequence>
<keyword evidence="1" id="KW-0732">Signal</keyword>
<proteinExistence type="predicted"/>
<evidence type="ECO:0000256" key="1">
    <source>
        <dbReference type="SAM" id="SignalP"/>
    </source>
</evidence>
<organism evidence="2 3">
    <name type="scientific">Portunus trituberculatus</name>
    <name type="common">Swimming crab</name>
    <name type="synonym">Neptunus trituberculatus</name>
    <dbReference type="NCBI Taxonomy" id="210409"/>
    <lineage>
        <taxon>Eukaryota</taxon>
        <taxon>Metazoa</taxon>
        <taxon>Ecdysozoa</taxon>
        <taxon>Arthropoda</taxon>
        <taxon>Crustacea</taxon>
        <taxon>Multicrustacea</taxon>
        <taxon>Malacostraca</taxon>
        <taxon>Eumalacostraca</taxon>
        <taxon>Eucarida</taxon>
        <taxon>Decapoda</taxon>
        <taxon>Pleocyemata</taxon>
        <taxon>Brachyura</taxon>
        <taxon>Eubrachyura</taxon>
        <taxon>Portunoidea</taxon>
        <taxon>Portunidae</taxon>
        <taxon>Portuninae</taxon>
        <taxon>Portunus</taxon>
    </lineage>
</organism>
<feature type="signal peptide" evidence="1">
    <location>
        <begin position="1"/>
        <end position="27"/>
    </location>
</feature>
<comment type="caution">
    <text evidence="2">The sequence shown here is derived from an EMBL/GenBank/DDBJ whole genome shotgun (WGS) entry which is preliminary data.</text>
</comment>
<dbReference type="AlphaFoldDB" id="A0A5B7HS09"/>
<evidence type="ECO:0000313" key="3">
    <source>
        <dbReference type="Proteomes" id="UP000324222"/>
    </source>
</evidence>
<name>A0A5B7HS09_PORTR</name>
<dbReference type="Proteomes" id="UP000324222">
    <property type="component" value="Unassembled WGS sequence"/>
</dbReference>
<feature type="chain" id="PRO_5022762952" evidence="1">
    <location>
        <begin position="28"/>
        <end position="67"/>
    </location>
</feature>
<gene>
    <name evidence="2" type="ORF">E2C01_066908</name>
</gene>
<dbReference type="EMBL" id="VSRR010035029">
    <property type="protein sequence ID" value="MPC72596.1"/>
    <property type="molecule type" value="Genomic_DNA"/>
</dbReference>
<protein>
    <submittedName>
        <fullName evidence="2">Uncharacterized protein</fullName>
    </submittedName>
</protein>
<evidence type="ECO:0000313" key="2">
    <source>
        <dbReference type="EMBL" id="MPC72596.1"/>
    </source>
</evidence>
<keyword evidence="3" id="KW-1185">Reference proteome</keyword>